<dbReference type="Gene3D" id="3.40.630.30">
    <property type="match status" value="1"/>
</dbReference>
<reference evidence="4 5" key="1">
    <citation type="submission" date="2020-03" db="EMBL/GenBank/DDBJ databases">
        <title>Genomic Encyclopedia of Type Strains, Phase IV (KMG-IV): sequencing the most valuable type-strain genomes for metagenomic binning, comparative biology and taxonomic classification.</title>
        <authorList>
            <person name="Goeker M."/>
        </authorList>
    </citation>
    <scope>NUCLEOTIDE SEQUENCE [LARGE SCALE GENOMIC DNA]</scope>
    <source>
        <strain evidence="4 5">DSM 24233</strain>
    </source>
</reference>
<keyword evidence="4" id="KW-0808">Transferase</keyword>
<keyword evidence="4" id="KW-0378">Hydrolase</keyword>
<evidence type="ECO:0000259" key="2">
    <source>
        <dbReference type="PROSITE" id="PS51084"/>
    </source>
</evidence>
<comment type="caution">
    <text evidence="4">The sequence shown here is derived from an EMBL/GenBank/DDBJ whole genome shotgun (WGS) entry which is preliminary data.</text>
</comment>
<dbReference type="Proteomes" id="UP000580856">
    <property type="component" value="Unassembled WGS sequence"/>
</dbReference>
<sequence>MTFHIHSQLLKDCHVLGRYALCHVLLHRNAALPWFILVPEVEEEDLLDLPEASRDAVMAEAARVSAFVKEQMDCAKVNVAAIGNVVRQLHIHVVGRNPGDACWPAPVWGNLKEEASYSEAEVTAIVEALRSHRFGGMRPVPHGVRIREERPSDHAAIRELLLEAFADHPYSHQTEHLIVEGLREDNALTLGLVVEDELGVAGYVAFSPVDVAGREGWYGLGPLAVFRRCRRDGLGSMLVREGLDALRRMGAHGCVLVGDPVFYGRFGFRSVPGLGMSGVPDEFVLALAFSDAPARGEIVFHRAFSL</sequence>
<evidence type="ECO:0000259" key="3">
    <source>
        <dbReference type="PROSITE" id="PS51186"/>
    </source>
</evidence>
<feature type="domain" description="HIT" evidence="2">
    <location>
        <begin position="36"/>
        <end position="103"/>
    </location>
</feature>
<dbReference type="GO" id="GO:0016747">
    <property type="term" value="F:acyltransferase activity, transferring groups other than amino-acyl groups"/>
    <property type="evidence" value="ECO:0007669"/>
    <property type="project" value="InterPro"/>
</dbReference>
<evidence type="ECO:0000313" key="4">
    <source>
        <dbReference type="EMBL" id="NJB68513.1"/>
    </source>
</evidence>
<evidence type="ECO:0000313" key="5">
    <source>
        <dbReference type="Proteomes" id="UP000580856"/>
    </source>
</evidence>
<evidence type="ECO:0000256" key="1">
    <source>
        <dbReference type="PROSITE-ProRule" id="PRU00464"/>
    </source>
</evidence>
<dbReference type="PROSITE" id="PS51186">
    <property type="entry name" value="GNAT"/>
    <property type="match status" value="1"/>
</dbReference>
<dbReference type="SUPFAM" id="SSF54197">
    <property type="entry name" value="HIT-like"/>
    <property type="match status" value="1"/>
</dbReference>
<proteinExistence type="predicted"/>
<dbReference type="SUPFAM" id="SSF55729">
    <property type="entry name" value="Acyl-CoA N-acyltransferases (Nat)"/>
    <property type="match status" value="1"/>
</dbReference>
<dbReference type="Pfam" id="PF01230">
    <property type="entry name" value="HIT"/>
    <property type="match status" value="1"/>
</dbReference>
<dbReference type="PROSITE" id="PS51084">
    <property type="entry name" value="HIT_2"/>
    <property type="match status" value="1"/>
</dbReference>
<feature type="domain" description="N-acetyltransferase" evidence="3">
    <location>
        <begin position="144"/>
        <end position="290"/>
    </location>
</feature>
<dbReference type="InterPro" id="IPR016181">
    <property type="entry name" value="Acyl_CoA_acyltransferase"/>
</dbReference>
<dbReference type="RefSeq" id="WP_209280156.1">
    <property type="nucleotide sequence ID" value="NZ_JAATJA010000002.1"/>
</dbReference>
<name>A0A846QQ97_9BACT</name>
<dbReference type="InterPro" id="IPR036265">
    <property type="entry name" value="HIT-like_sf"/>
</dbReference>
<gene>
    <name evidence="4" type="ORF">GGQ74_002186</name>
</gene>
<dbReference type="AlphaFoldDB" id="A0A846QQ97"/>
<dbReference type="EMBL" id="JAATJA010000002">
    <property type="protein sequence ID" value="NJB68513.1"/>
    <property type="molecule type" value="Genomic_DNA"/>
</dbReference>
<comment type="caution">
    <text evidence="1">Lacks conserved residue(s) required for the propagation of feature annotation.</text>
</comment>
<dbReference type="InterPro" id="IPR011146">
    <property type="entry name" value="HIT-like"/>
</dbReference>
<dbReference type="Gene3D" id="3.30.428.10">
    <property type="entry name" value="HIT-like"/>
    <property type="match status" value="1"/>
</dbReference>
<dbReference type="CDD" id="cd04301">
    <property type="entry name" value="NAT_SF"/>
    <property type="match status" value="1"/>
</dbReference>
<accession>A0A846QQ97</accession>
<dbReference type="Pfam" id="PF00583">
    <property type="entry name" value="Acetyltransf_1"/>
    <property type="match status" value="1"/>
</dbReference>
<keyword evidence="5" id="KW-1185">Reference proteome</keyword>
<dbReference type="InterPro" id="IPR000182">
    <property type="entry name" value="GNAT_dom"/>
</dbReference>
<organism evidence="4 5">
    <name type="scientific">Desulfobaculum xiamenense</name>
    <dbReference type="NCBI Taxonomy" id="995050"/>
    <lineage>
        <taxon>Bacteria</taxon>
        <taxon>Pseudomonadati</taxon>
        <taxon>Thermodesulfobacteriota</taxon>
        <taxon>Desulfovibrionia</taxon>
        <taxon>Desulfovibrionales</taxon>
        <taxon>Desulfovibrionaceae</taxon>
        <taxon>Desulfobaculum</taxon>
    </lineage>
</organism>
<dbReference type="GO" id="GO:0016787">
    <property type="term" value="F:hydrolase activity"/>
    <property type="evidence" value="ECO:0007669"/>
    <property type="project" value="UniProtKB-KW"/>
</dbReference>
<protein>
    <submittedName>
        <fullName evidence="4">Putative N-acetyltransferase YhbS/diadenosine tetraphosphate (Ap4A) HIT family hydrolase</fullName>
    </submittedName>
</protein>